<gene>
    <name evidence="2" type="ORF">ABIF29_008028</name>
</gene>
<reference evidence="2 3" key="1">
    <citation type="submission" date="2024-07" db="EMBL/GenBank/DDBJ databases">
        <title>Genomic Encyclopedia of Type Strains, Phase V (KMG-V): Genome sequencing to study the core and pangenomes of soil and plant-associated prokaryotes.</title>
        <authorList>
            <person name="Whitman W."/>
        </authorList>
    </citation>
    <scope>NUCLEOTIDE SEQUENCE [LARGE SCALE GENOMIC DNA]</scope>
    <source>
        <strain evidence="2 3">USDA 415</strain>
    </source>
</reference>
<feature type="region of interest" description="Disordered" evidence="1">
    <location>
        <begin position="141"/>
        <end position="160"/>
    </location>
</feature>
<dbReference type="Gene3D" id="3.40.50.300">
    <property type="entry name" value="P-loop containing nucleotide triphosphate hydrolases"/>
    <property type="match status" value="1"/>
</dbReference>
<name>A0ABV4FDQ1_BRAEL</name>
<protein>
    <recommendedName>
        <fullName evidence="4">Protein CR006 P-loop domain-containing protein</fullName>
    </recommendedName>
</protein>
<organism evidence="2 3">
    <name type="scientific">Bradyrhizobium elkanii</name>
    <dbReference type="NCBI Taxonomy" id="29448"/>
    <lineage>
        <taxon>Bacteria</taxon>
        <taxon>Pseudomonadati</taxon>
        <taxon>Pseudomonadota</taxon>
        <taxon>Alphaproteobacteria</taxon>
        <taxon>Hyphomicrobiales</taxon>
        <taxon>Nitrobacteraceae</taxon>
        <taxon>Bradyrhizobium</taxon>
    </lineage>
</organism>
<dbReference type="Proteomes" id="UP001565471">
    <property type="component" value="Unassembled WGS sequence"/>
</dbReference>
<keyword evidence="3" id="KW-1185">Reference proteome</keyword>
<dbReference type="InterPro" id="IPR027417">
    <property type="entry name" value="P-loop_NTPase"/>
</dbReference>
<proteinExistence type="predicted"/>
<dbReference type="PANTHER" id="PTHR32114">
    <property type="entry name" value="ABC TRANSPORTER ABCH.3"/>
    <property type="match status" value="1"/>
</dbReference>
<evidence type="ECO:0000313" key="2">
    <source>
        <dbReference type="EMBL" id="MEY9321229.1"/>
    </source>
</evidence>
<dbReference type="PANTHER" id="PTHR32114:SF2">
    <property type="entry name" value="ABC TRANSPORTER ABCH.3"/>
    <property type="match status" value="1"/>
</dbReference>
<dbReference type="EMBL" id="JBGBZA010000002">
    <property type="protein sequence ID" value="MEY9321229.1"/>
    <property type="molecule type" value="Genomic_DNA"/>
</dbReference>
<comment type="caution">
    <text evidence="2">The sequence shown here is derived from an EMBL/GenBank/DDBJ whole genome shotgun (WGS) entry which is preliminary data.</text>
</comment>
<accession>A0ABV4FDQ1</accession>
<feature type="compositionally biased region" description="Basic residues" evidence="1">
    <location>
        <begin position="146"/>
        <end position="155"/>
    </location>
</feature>
<dbReference type="GeneID" id="92951297"/>
<dbReference type="SUPFAM" id="SSF52540">
    <property type="entry name" value="P-loop containing nucleoside triphosphate hydrolases"/>
    <property type="match status" value="1"/>
</dbReference>
<evidence type="ECO:0000313" key="3">
    <source>
        <dbReference type="Proteomes" id="UP001565471"/>
    </source>
</evidence>
<dbReference type="RefSeq" id="WP_018268842.1">
    <property type="nucleotide sequence ID" value="NZ_BJNL01000172.1"/>
</dbReference>
<sequence>MPGALLSESYRNAVAAAIFLAAATKHSGVPRFTVLDDVTSSFDAGDQFALMDAVRTLLRYSAVPDGLQFIFLSHDTSLEKYFNKLNGTADWHHQKLQGMPPKGRLMVSAQEADRLKAQALQHLNAGQIDIELRQPYAAIFSDHAGRRGPRPRRRDTARGRGLHQVVHGLNKLRKLQAGLCGNRAIMIDKRLRFDDEAQAFRHNLVAEFCALACGCVLGPRQRNTSSGHRDAG</sequence>
<evidence type="ECO:0000256" key="1">
    <source>
        <dbReference type="SAM" id="MobiDB-lite"/>
    </source>
</evidence>
<evidence type="ECO:0008006" key="4">
    <source>
        <dbReference type="Google" id="ProtNLM"/>
    </source>
</evidence>